<name>Q9EMW9_AMEPV</name>
<dbReference type="GeneID" id="1494670"/>
<evidence type="ECO:0000313" key="3">
    <source>
        <dbReference type="EMBL" id="AAG02786.1"/>
    </source>
</evidence>
<dbReference type="RefSeq" id="NP_064862.1">
    <property type="nucleotide sequence ID" value="NC_002520.1"/>
</dbReference>
<organismHost>
    <name type="scientific">Amsacta</name>
    <dbReference type="NCBI Taxonomy" id="340055"/>
</organismHost>
<keyword evidence="4" id="KW-1185">Reference proteome</keyword>
<proteinExistence type="predicted"/>
<evidence type="ECO:0000313" key="4">
    <source>
        <dbReference type="Proteomes" id="UP000000872"/>
    </source>
</evidence>
<dbReference type="EMBL" id="AF250284">
    <property type="protein sequence ID" value="AAG02786.1"/>
    <property type="molecule type" value="Genomic_DNA"/>
</dbReference>
<dbReference type="OrthoDB" id="22960at10239"/>
<keyword evidence="2" id="KW-0472">Membrane</keyword>
<feature type="transmembrane region" description="Helical" evidence="2">
    <location>
        <begin position="6"/>
        <end position="23"/>
    </location>
</feature>
<organism evidence="3 4">
    <name type="scientific">Amsacta moorei entomopoxvirus</name>
    <name type="common">AmEPV</name>
    <dbReference type="NCBI Taxonomy" id="28321"/>
    <lineage>
        <taxon>Viruses</taxon>
        <taxon>Varidnaviria</taxon>
        <taxon>Bamfordvirae</taxon>
        <taxon>Nucleocytoviricota</taxon>
        <taxon>Pokkesviricetes</taxon>
        <taxon>Chitovirales</taxon>
        <taxon>Poxviridae</taxon>
        <taxon>Entomopoxvirinae</taxon>
        <taxon>Betaentomopoxvirus</taxon>
    </lineage>
</organism>
<evidence type="ECO:0000256" key="2">
    <source>
        <dbReference type="SAM" id="Phobius"/>
    </source>
</evidence>
<dbReference type="KEGG" id="vg:1494670"/>
<gene>
    <name evidence="3" type="primary">AMV080</name>
</gene>
<keyword evidence="2" id="KW-0812">Transmembrane</keyword>
<feature type="coiled-coil region" evidence="1">
    <location>
        <begin position="58"/>
        <end position="113"/>
    </location>
</feature>
<keyword evidence="2" id="KW-1133">Transmembrane helix</keyword>
<keyword evidence="1" id="KW-0175">Coiled coil</keyword>
<evidence type="ECO:0000256" key="1">
    <source>
        <dbReference type="SAM" id="Coils"/>
    </source>
</evidence>
<dbReference type="Proteomes" id="UP000000872">
    <property type="component" value="Segment"/>
</dbReference>
<sequence length="126" mass="15109">MLLFFMSIILITVIIIIIYYKIINIPPGTNSLNNFDDEYLANLRFVPEQIFDFNIGDYNALIEQLEELRLRYNMLNDEYNNLVNERNIYLQLIQDQDEHIMNLRAQIDRLKTQIANNTNYLFNINE</sequence>
<reference evidence="3 4" key="1">
    <citation type="journal article" date="2000" name="Virology">
        <title>Complete genomic sequence of the Amsacta moorei entomopoxvirus: analysis and comparison with other poxviruses.</title>
        <authorList>
            <person name="Bawden A.L."/>
            <person name="Glassberg K.J."/>
            <person name="Diggans J."/>
            <person name="Shaw R."/>
            <person name="Farmerie W."/>
            <person name="Moyer R.W."/>
        </authorList>
    </citation>
    <scope>NUCLEOTIDE SEQUENCE [LARGE SCALE GENOMIC DNA]</scope>
</reference>
<accession>Q9EMW9</accession>
<protein>
    <submittedName>
        <fullName evidence="3">AMV080</fullName>
    </submittedName>
</protein>